<evidence type="ECO:0000259" key="7">
    <source>
        <dbReference type="Pfam" id="PF12345"/>
    </source>
</evidence>
<dbReference type="Pfam" id="PF04055">
    <property type="entry name" value="Radical_SAM"/>
    <property type="match status" value="1"/>
</dbReference>
<reference evidence="10" key="1">
    <citation type="submission" date="2019-02" db="EMBL/GenBank/DDBJ databases">
        <authorList>
            <person name="Gruber-Vodicka R. H."/>
            <person name="Seah K. B. B."/>
        </authorList>
    </citation>
    <scope>NUCLEOTIDE SEQUENCE</scope>
    <source>
        <strain evidence="8">BECK_BZ197</strain>
        <strain evidence="10">BECK_BZ198</strain>
        <strain evidence="9">BECK_BZ199</strain>
    </source>
</reference>
<dbReference type="CDD" id="cd01335">
    <property type="entry name" value="Radical_SAM"/>
    <property type="match status" value="1"/>
</dbReference>
<keyword evidence="5" id="KW-0411">Iron-sulfur</keyword>
<dbReference type="Gene3D" id="3.20.20.70">
    <property type="entry name" value="Aldolase class I"/>
    <property type="match status" value="1"/>
</dbReference>
<gene>
    <name evidence="8" type="ORF">BECKMB1821G_GA0114241_103132</name>
    <name evidence="10" type="ORF">BECKMB1821H_GA0114242_10263</name>
    <name evidence="9" type="ORF">BECKMB1821I_GA0114274_10273</name>
</gene>
<dbReference type="PANTHER" id="PTHR43728:SF1">
    <property type="entry name" value="FE-S OXIDOREDUCTASE"/>
    <property type="match status" value="1"/>
</dbReference>
<evidence type="ECO:0000256" key="2">
    <source>
        <dbReference type="ARBA" id="ARBA00022691"/>
    </source>
</evidence>
<evidence type="ECO:0000313" key="9">
    <source>
        <dbReference type="EMBL" id="VFK31781.1"/>
    </source>
</evidence>
<organism evidence="10">
    <name type="scientific">Candidatus Kentrum sp. MB</name>
    <dbReference type="NCBI Taxonomy" id="2138164"/>
    <lineage>
        <taxon>Bacteria</taxon>
        <taxon>Pseudomonadati</taxon>
        <taxon>Pseudomonadota</taxon>
        <taxon>Gammaproteobacteria</taxon>
        <taxon>Candidatus Kentrum</taxon>
    </lineage>
</organism>
<comment type="cofactor">
    <cofactor evidence="1">
        <name>[4Fe-4S] cluster</name>
        <dbReference type="ChEBI" id="CHEBI:49883"/>
    </cofactor>
</comment>
<keyword evidence="4" id="KW-0408">Iron</keyword>
<dbReference type="InterPro" id="IPR013785">
    <property type="entry name" value="Aldolase_TIM"/>
</dbReference>
<dbReference type="GO" id="GO:0046872">
    <property type="term" value="F:metal ion binding"/>
    <property type="evidence" value="ECO:0007669"/>
    <property type="project" value="UniProtKB-KW"/>
</dbReference>
<dbReference type="InterPro" id="IPR024521">
    <property type="entry name" value="ArsS-like_C"/>
</dbReference>
<dbReference type="InterPro" id="IPR007197">
    <property type="entry name" value="rSAM"/>
</dbReference>
<dbReference type="GO" id="GO:0051536">
    <property type="term" value="F:iron-sulfur cluster binding"/>
    <property type="evidence" value="ECO:0007669"/>
    <property type="project" value="UniProtKB-KW"/>
</dbReference>
<feature type="domain" description="Radical SAM core" evidence="6">
    <location>
        <begin position="27"/>
        <end position="132"/>
    </location>
</feature>
<dbReference type="PANTHER" id="PTHR43728">
    <property type="entry name" value="SLR0304 PROTEIN"/>
    <property type="match status" value="1"/>
</dbReference>
<evidence type="ECO:0000313" key="8">
    <source>
        <dbReference type="EMBL" id="VFK27911.1"/>
    </source>
</evidence>
<evidence type="ECO:0000256" key="5">
    <source>
        <dbReference type="ARBA" id="ARBA00023014"/>
    </source>
</evidence>
<protein>
    <submittedName>
        <fullName evidence="10">Radical SAM/Cys-rich domain-containing protein</fullName>
    </submittedName>
</protein>
<dbReference type="Pfam" id="PF12345">
    <property type="entry name" value="DUF3641"/>
    <property type="match status" value="1"/>
</dbReference>
<evidence type="ECO:0000256" key="1">
    <source>
        <dbReference type="ARBA" id="ARBA00001966"/>
    </source>
</evidence>
<dbReference type="SUPFAM" id="SSF102114">
    <property type="entry name" value="Radical SAM enzymes"/>
    <property type="match status" value="1"/>
</dbReference>
<keyword evidence="3" id="KW-0479">Metal-binding</keyword>
<dbReference type="EMBL" id="CAADFQ010000027">
    <property type="protein sequence ID" value="VFK31781.1"/>
    <property type="molecule type" value="Genomic_DNA"/>
</dbReference>
<dbReference type="AlphaFoldDB" id="A0A451BBA2"/>
<accession>A0A451BBA2</accession>
<dbReference type="SFLD" id="SFLDS00029">
    <property type="entry name" value="Radical_SAM"/>
    <property type="match status" value="1"/>
</dbReference>
<dbReference type="InterPro" id="IPR026351">
    <property type="entry name" value="rSAM_ArsS-like"/>
</dbReference>
<sequence>MLRTLPYLQSRRFPRLVRGQELRTIQVNLGYRCNQSCRHCHVGASPGRTEEMSATTVDAVLAFLERARVETLDLTGGAPELNENFRRLVTAGRGLGMRVMDRCNLTILEEPDQVGLAEFFAAEQVEVLASLPCYLEENVDGQRGQGVFARSMRALVRLNGLGYGREGSGLVLNLVYNPSGAFLPPSQEQLENDYKRELGERYGVVFNHLFALTNMPIERFGSALRSTGELDAYLGLLRGSFRPENLEHVMCRSLISVDWRGWLYDCDFNQLLDLPLTMAGRARVHIGELAGLGLAENPIVVADHCFGCTAGQGSSCVGVLGESV</sequence>
<evidence type="ECO:0000256" key="4">
    <source>
        <dbReference type="ARBA" id="ARBA00023004"/>
    </source>
</evidence>
<dbReference type="GO" id="GO:0003824">
    <property type="term" value="F:catalytic activity"/>
    <property type="evidence" value="ECO:0007669"/>
    <property type="project" value="InterPro"/>
</dbReference>
<evidence type="ECO:0000259" key="6">
    <source>
        <dbReference type="Pfam" id="PF04055"/>
    </source>
</evidence>
<proteinExistence type="predicted"/>
<dbReference type="EMBL" id="CAADFO010000031">
    <property type="protein sequence ID" value="VFK27911.1"/>
    <property type="molecule type" value="Genomic_DNA"/>
</dbReference>
<feature type="domain" description="Arsenosugar biosynthesis radical SAM protein ArsS-like C-terminal" evidence="7">
    <location>
        <begin position="183"/>
        <end position="318"/>
    </location>
</feature>
<dbReference type="EMBL" id="CAADGH010000026">
    <property type="protein sequence ID" value="VFK75560.1"/>
    <property type="molecule type" value="Genomic_DNA"/>
</dbReference>
<dbReference type="NCBIfam" id="TIGR04167">
    <property type="entry name" value="rSAM_SeCys"/>
    <property type="match status" value="1"/>
</dbReference>
<evidence type="ECO:0000256" key="3">
    <source>
        <dbReference type="ARBA" id="ARBA00022723"/>
    </source>
</evidence>
<name>A0A451BBA2_9GAMM</name>
<dbReference type="InterPro" id="IPR058240">
    <property type="entry name" value="rSAM_sf"/>
</dbReference>
<keyword evidence="2" id="KW-0949">S-adenosyl-L-methionine</keyword>
<evidence type="ECO:0000313" key="10">
    <source>
        <dbReference type="EMBL" id="VFK75560.1"/>
    </source>
</evidence>